<dbReference type="Proteomes" id="UP000069940">
    <property type="component" value="Unassembled WGS sequence"/>
</dbReference>
<feature type="compositionally biased region" description="Low complexity" evidence="19">
    <location>
        <begin position="670"/>
        <end position="687"/>
    </location>
</feature>
<evidence type="ECO:0000256" key="10">
    <source>
        <dbReference type="ARBA" id="ARBA00022728"/>
    </source>
</evidence>
<keyword evidence="7" id="KW-0813">Transport</keyword>
<evidence type="ECO:0000256" key="9">
    <source>
        <dbReference type="ARBA" id="ARBA00022664"/>
    </source>
</evidence>
<feature type="compositionally biased region" description="Gly residues" evidence="19">
    <location>
        <begin position="433"/>
        <end position="445"/>
    </location>
</feature>
<keyword evidence="12" id="KW-0810">Translation regulation</keyword>
<keyword evidence="9" id="KW-0507">mRNA processing</keyword>
<feature type="coiled-coil region" evidence="18">
    <location>
        <begin position="755"/>
        <end position="783"/>
    </location>
</feature>
<keyword evidence="17" id="KW-0966">Cell projection</keyword>
<evidence type="ECO:0000256" key="1">
    <source>
        <dbReference type="ARBA" id="ARBA00004210"/>
    </source>
</evidence>
<dbReference type="Pfam" id="PF09405">
    <property type="entry name" value="Btz"/>
    <property type="match status" value="1"/>
</dbReference>
<feature type="compositionally biased region" description="Polar residues" evidence="19">
    <location>
        <begin position="271"/>
        <end position="284"/>
    </location>
</feature>
<feature type="compositionally biased region" description="Acidic residues" evidence="19">
    <location>
        <begin position="42"/>
        <end position="97"/>
    </location>
</feature>
<evidence type="ECO:0000256" key="3">
    <source>
        <dbReference type="ARBA" id="ARBA00004324"/>
    </source>
</evidence>
<accession>A0ABM1Z4P0</accession>
<evidence type="ECO:0000256" key="19">
    <source>
        <dbReference type="SAM" id="MobiDB-lite"/>
    </source>
</evidence>
<sequence>MSEKPAQKLSESDDFTDNSVDNANDAAKEDTSQQSGLATVESEYDTASDSPSDGEEYDDQEEDSDSQEEEELVTDGEEGEDDEEDDDGSDDDVIEVLDNERQSGDGQEQETDSKRKVDDDEDRSNPQYIPKKGTFYEHDDRTLEDEEDGKAGDESLNSEDPVGPGGDRKVDKNAVSKATKKWQASADRWTHDRFDESEQAPKSRAELVSAYGYDIRSEDGPPRARRRRRYARGPNRYTRNWEDEDAYSKSNVVDHNRQRKVPRPEEFPELGTNNNSISGSSKLRQNGRRSSKQLLRTSGERDELAPGRPQRAERRTSERSRGSNGNRGSMGDRDRDRGAERDRNDRYEQPRPDRERNWDRERDYDQHGMDNYRDGRNDGSRYSSERMANNNSYHNKENKISNRGSKEKDRRGSDYKVITSLQFKNQTRNKAMEGGGMPITGGSGGVNQVVHSNSAGALSGSSNSNKMNNAMDRVQPMPDRMLDQRSVQHHYQNQPPQMMQQPQQQQQAIPHQQQQMPPPPHPQVQQAQPQPQPQQIQHHQQQQASYVNDDHYDSYNDSKMPKDAKFPYNPPANATIQSVEIGQTDIAKYPTPAGQRTSKDRQPVLSSTSAVALNTRSQISPRQIVSTQASQLTSIAATQQLTHQQQQIQQQQPQQPQYQLQQQAPYQQLHPLTTQSGPPTATQAPQTQVPPPQLQQQQAPVAAQMHNVHMGASAVGQQQLLANDSNSRSSKRYSSTRQRSTLDNPNVVVVQSPLHEQQQQQLLQQQQQQQLLLQQELHQQQQKLSSQAPKQNYQINQPSLPLNLPNDYLVANAAQPAAVSKSQPTGQYQHPAAYYSATTPTGSEFVAGTPTQPVPVQQQPAVPVVPQQQNPLYQQYTAPSPTASHQYIQAPPPATYIPQTTTTPQPTPPTAPAAPPPQMMNYVPTIPPAAPAQYPAAPYTGYQNFNTVVPQPVTPAVPLTPPQPAAAAVYPSGITYYAPQSQTQTPRPLPSQRRPTSAIPILAPPERKSRNNRPGGSDNNSGSGPSSSISETTEDTSVSAAGPAATTAAPAAAASDIDHILDNMFVQRPVFQPPIRKSPSPAPTAVTTGTASGTSSTPGAVPVVNADATMTSSDALKTAADMDSLDKIGESVKKLTIQEEKLPLVDAAGPEKLEITPTVAPVDPTAG</sequence>
<dbReference type="PANTHER" id="PTHR13434">
    <property type="entry name" value="PROTEIN CASC3"/>
    <property type="match status" value="1"/>
</dbReference>
<reference evidence="21" key="2">
    <citation type="submission" date="2025-05" db="UniProtKB">
        <authorList>
            <consortium name="EnsemblMetazoa"/>
        </authorList>
    </citation>
    <scope>IDENTIFICATION</scope>
    <source>
        <strain evidence="21">Foshan</strain>
    </source>
</reference>
<dbReference type="GeneID" id="109424346"/>
<evidence type="ECO:0000256" key="5">
    <source>
        <dbReference type="ARBA" id="ARBA00009548"/>
    </source>
</evidence>
<feature type="compositionally biased region" description="Low complexity" evidence="19">
    <location>
        <begin position="694"/>
        <end position="703"/>
    </location>
</feature>
<evidence type="ECO:0000256" key="2">
    <source>
        <dbReference type="ARBA" id="ARBA00004279"/>
    </source>
</evidence>
<feature type="region of interest" description="Disordered" evidence="19">
    <location>
        <begin position="589"/>
        <end position="609"/>
    </location>
</feature>
<feature type="region of interest" description="Disordered" evidence="19">
    <location>
        <begin position="487"/>
        <end position="571"/>
    </location>
</feature>
<dbReference type="PANTHER" id="PTHR13434:SF0">
    <property type="entry name" value="PROTEIN CASC3"/>
    <property type="match status" value="1"/>
</dbReference>
<feature type="compositionally biased region" description="Low complexity" evidence="19">
    <location>
        <begin position="1012"/>
        <end position="1044"/>
    </location>
</feature>
<feature type="region of interest" description="Disordered" evidence="19">
    <location>
        <begin position="670"/>
        <end position="703"/>
    </location>
</feature>
<evidence type="ECO:0000256" key="8">
    <source>
        <dbReference type="ARBA" id="ARBA00022490"/>
    </source>
</evidence>
<feature type="compositionally biased region" description="Basic and acidic residues" evidence="19">
    <location>
        <begin position="252"/>
        <end position="266"/>
    </location>
</feature>
<feature type="region of interest" description="Disordered" evidence="19">
    <location>
        <begin position="723"/>
        <end position="744"/>
    </location>
</feature>
<feature type="compositionally biased region" description="Low complexity" evidence="19">
    <location>
        <begin position="452"/>
        <end position="465"/>
    </location>
</feature>
<feature type="domain" description="Btz" evidence="20">
    <location>
        <begin position="96"/>
        <end position="220"/>
    </location>
</feature>
<feature type="compositionally biased region" description="Basic and acidic residues" evidence="19">
    <location>
        <begin position="330"/>
        <end position="379"/>
    </location>
</feature>
<name>A0ABM1Z4P0_AEDAL</name>
<feature type="region of interest" description="Disordered" evidence="19">
    <location>
        <begin position="978"/>
        <end position="1044"/>
    </location>
</feature>
<keyword evidence="22" id="KW-1185">Reference proteome</keyword>
<feature type="compositionally biased region" description="Basic and acidic residues" evidence="19">
    <location>
        <begin position="548"/>
        <end position="565"/>
    </location>
</feature>
<keyword evidence="15" id="KW-0508">mRNA splicing</keyword>
<reference evidence="22" key="1">
    <citation type="journal article" date="2015" name="Proc. Natl. Acad. Sci. U.S.A.">
        <title>Genome sequence of the Asian Tiger mosquito, Aedes albopictus, reveals insights into its biology, genetics, and evolution.</title>
        <authorList>
            <person name="Chen X.G."/>
            <person name="Jiang X."/>
            <person name="Gu J."/>
            <person name="Xu M."/>
            <person name="Wu Y."/>
            <person name="Deng Y."/>
            <person name="Zhang C."/>
            <person name="Bonizzoni M."/>
            <person name="Dermauw W."/>
            <person name="Vontas J."/>
            <person name="Armbruster P."/>
            <person name="Huang X."/>
            <person name="Yang Y."/>
            <person name="Zhang H."/>
            <person name="He W."/>
            <person name="Peng H."/>
            <person name="Liu Y."/>
            <person name="Wu K."/>
            <person name="Chen J."/>
            <person name="Lirakis M."/>
            <person name="Topalis P."/>
            <person name="Van Leeuwen T."/>
            <person name="Hall A.B."/>
            <person name="Jiang X."/>
            <person name="Thorpe C."/>
            <person name="Mueller R.L."/>
            <person name="Sun C."/>
            <person name="Waterhouse R.M."/>
            <person name="Yan G."/>
            <person name="Tu Z.J."/>
            <person name="Fang X."/>
            <person name="James A.A."/>
        </authorList>
    </citation>
    <scope>NUCLEOTIDE SEQUENCE [LARGE SCALE GENOMIC DNA]</scope>
    <source>
        <strain evidence="22">Foshan</strain>
    </source>
</reference>
<evidence type="ECO:0000256" key="16">
    <source>
        <dbReference type="ARBA" id="ARBA00023242"/>
    </source>
</evidence>
<feature type="compositionally biased region" description="Polar residues" evidence="19">
    <location>
        <begin position="419"/>
        <end position="429"/>
    </location>
</feature>
<feature type="compositionally biased region" description="Basic and acidic residues" evidence="19">
    <location>
        <begin position="298"/>
        <end position="321"/>
    </location>
</feature>
<evidence type="ECO:0000313" key="22">
    <source>
        <dbReference type="Proteomes" id="UP000069940"/>
    </source>
</evidence>
<evidence type="ECO:0000256" key="6">
    <source>
        <dbReference type="ARBA" id="ARBA00019964"/>
    </source>
</evidence>
<evidence type="ECO:0000256" key="15">
    <source>
        <dbReference type="ARBA" id="ARBA00023187"/>
    </source>
</evidence>
<dbReference type="InterPro" id="IPR018545">
    <property type="entry name" value="Btz_dom"/>
</dbReference>
<keyword evidence="13" id="KW-0694">RNA-binding</keyword>
<evidence type="ECO:0000256" key="7">
    <source>
        <dbReference type="ARBA" id="ARBA00022448"/>
    </source>
</evidence>
<dbReference type="InterPro" id="IPR028544">
    <property type="entry name" value="CASC3"/>
</dbReference>
<evidence type="ECO:0000256" key="13">
    <source>
        <dbReference type="ARBA" id="ARBA00022884"/>
    </source>
</evidence>
<proteinExistence type="inferred from homology"/>
<feature type="region of interest" description="Disordered" evidence="19">
    <location>
        <begin position="1072"/>
        <end position="1100"/>
    </location>
</feature>
<evidence type="ECO:0000256" key="12">
    <source>
        <dbReference type="ARBA" id="ARBA00022845"/>
    </source>
</evidence>
<feature type="compositionally biased region" description="Low complexity" evidence="19">
    <location>
        <begin position="523"/>
        <end position="544"/>
    </location>
</feature>
<keyword evidence="16" id="KW-0539">Nucleus</keyword>
<keyword evidence="14" id="KW-0866">Nonsense-mediated mRNA decay</keyword>
<keyword evidence="18" id="KW-0175">Coiled coil</keyword>
<dbReference type="EnsemblMetazoa" id="AALFPA23_015067.R21836">
    <property type="protein sequence ID" value="AALFPA23_015067.P21836"/>
    <property type="gene ID" value="AALFPA23_015067"/>
</dbReference>
<dbReference type="RefSeq" id="XP_062716161.1">
    <property type="nucleotide sequence ID" value="XM_062860177.1"/>
</dbReference>
<keyword evidence="11" id="KW-0509">mRNA transport</keyword>
<dbReference type="SMART" id="SM01044">
    <property type="entry name" value="Btz"/>
    <property type="match status" value="1"/>
</dbReference>
<keyword evidence="10" id="KW-0747">Spliceosome</keyword>
<feature type="compositionally biased region" description="Low complexity" evidence="19">
    <location>
        <begin position="1083"/>
        <end position="1100"/>
    </location>
</feature>
<evidence type="ECO:0000256" key="11">
    <source>
        <dbReference type="ARBA" id="ARBA00022816"/>
    </source>
</evidence>
<feature type="region of interest" description="Disordered" evidence="19">
    <location>
        <begin position="1"/>
        <end position="472"/>
    </location>
</feature>
<comment type="similarity">
    <text evidence="5">Belongs to the CASC3 family.</text>
</comment>
<feature type="compositionally biased region" description="Low complexity" evidence="19">
    <location>
        <begin position="725"/>
        <end position="739"/>
    </location>
</feature>
<organism evidence="21 22">
    <name type="scientific">Aedes albopictus</name>
    <name type="common">Asian tiger mosquito</name>
    <name type="synonym">Stegomyia albopicta</name>
    <dbReference type="NCBI Taxonomy" id="7160"/>
    <lineage>
        <taxon>Eukaryota</taxon>
        <taxon>Metazoa</taxon>
        <taxon>Ecdysozoa</taxon>
        <taxon>Arthropoda</taxon>
        <taxon>Hexapoda</taxon>
        <taxon>Insecta</taxon>
        <taxon>Pterygota</taxon>
        <taxon>Neoptera</taxon>
        <taxon>Endopterygota</taxon>
        <taxon>Diptera</taxon>
        <taxon>Nematocera</taxon>
        <taxon>Culicoidea</taxon>
        <taxon>Culicidae</taxon>
        <taxon>Culicinae</taxon>
        <taxon>Aedini</taxon>
        <taxon>Aedes</taxon>
        <taxon>Stegomyia</taxon>
    </lineage>
</organism>
<feature type="compositionally biased region" description="Basic and acidic residues" evidence="19">
    <location>
        <begin position="394"/>
        <end position="414"/>
    </location>
</feature>
<protein>
    <recommendedName>
        <fullName evidence="6">Protein CASC3</fullName>
    </recommendedName>
</protein>
<evidence type="ECO:0000256" key="4">
    <source>
        <dbReference type="ARBA" id="ARBA00004556"/>
    </source>
</evidence>
<evidence type="ECO:0000259" key="20">
    <source>
        <dbReference type="SMART" id="SM01044"/>
    </source>
</evidence>
<feature type="compositionally biased region" description="Polar residues" evidence="19">
    <location>
        <begin position="380"/>
        <end position="393"/>
    </location>
</feature>
<feature type="compositionally biased region" description="Low complexity" evidence="19">
    <location>
        <begin position="489"/>
        <end position="515"/>
    </location>
</feature>
<feature type="compositionally biased region" description="Basic and acidic residues" evidence="19">
    <location>
        <begin position="188"/>
        <end position="205"/>
    </location>
</feature>
<comment type="subcellular location">
    <subcellularLocation>
        <location evidence="2">Cell projection</location>
        <location evidence="2">Dendrite</location>
    </subcellularLocation>
    <subcellularLocation>
        <location evidence="1">Cytoplasm</location>
        <location evidence="1">Stress granule</location>
    </subcellularLocation>
    <subcellularLocation>
        <location evidence="4">Cytoplasm</location>
        <location evidence="4">Perinuclear region</location>
    </subcellularLocation>
    <subcellularLocation>
        <location evidence="3">Nucleus speckle</location>
    </subcellularLocation>
</comment>
<evidence type="ECO:0000256" key="18">
    <source>
        <dbReference type="SAM" id="Coils"/>
    </source>
</evidence>
<keyword evidence="8" id="KW-0963">Cytoplasm</keyword>
<evidence type="ECO:0000313" key="21">
    <source>
        <dbReference type="EnsemblMetazoa" id="AALFPA23_015067.P21836"/>
    </source>
</evidence>
<evidence type="ECO:0000256" key="17">
    <source>
        <dbReference type="ARBA" id="ARBA00023273"/>
    </source>
</evidence>
<evidence type="ECO:0000256" key="14">
    <source>
        <dbReference type="ARBA" id="ARBA00023161"/>
    </source>
</evidence>